<protein>
    <submittedName>
        <fullName evidence="1">Uncharacterized protein YkvS</fullName>
    </submittedName>
</protein>
<gene>
    <name evidence="1" type="ORF">EV146_102168</name>
</gene>
<proteinExistence type="predicted"/>
<dbReference type="Pfam" id="PF09953">
    <property type="entry name" value="DUF2187"/>
    <property type="match status" value="1"/>
</dbReference>
<dbReference type="InterPro" id="IPR018690">
    <property type="entry name" value="DUF2187"/>
</dbReference>
<evidence type="ECO:0000313" key="1">
    <source>
        <dbReference type="EMBL" id="TCN27221.1"/>
    </source>
</evidence>
<accession>A0A4R2BJB8</accession>
<dbReference type="Proteomes" id="UP000295689">
    <property type="component" value="Unassembled WGS sequence"/>
</dbReference>
<dbReference type="AlphaFoldDB" id="A0A4R2BJB8"/>
<keyword evidence="2" id="KW-1185">Reference proteome</keyword>
<organism evidence="1 2">
    <name type="scientific">Mesobacillus foraminis</name>
    <dbReference type="NCBI Taxonomy" id="279826"/>
    <lineage>
        <taxon>Bacteria</taxon>
        <taxon>Bacillati</taxon>
        <taxon>Bacillota</taxon>
        <taxon>Bacilli</taxon>
        <taxon>Bacillales</taxon>
        <taxon>Bacillaceae</taxon>
        <taxon>Mesobacillus</taxon>
    </lineage>
</organism>
<dbReference type="EMBL" id="SLVV01000002">
    <property type="protein sequence ID" value="TCN27221.1"/>
    <property type="molecule type" value="Genomic_DNA"/>
</dbReference>
<comment type="caution">
    <text evidence="1">The sequence shown here is derived from an EMBL/GenBank/DDBJ whole genome shotgun (WGS) entry which is preliminary data.</text>
</comment>
<name>A0A4R2BJB8_9BACI</name>
<evidence type="ECO:0000313" key="2">
    <source>
        <dbReference type="Proteomes" id="UP000295689"/>
    </source>
</evidence>
<reference evidence="1 2" key="1">
    <citation type="journal article" date="2015" name="Stand. Genomic Sci.">
        <title>Genomic Encyclopedia of Bacterial and Archaeal Type Strains, Phase III: the genomes of soil and plant-associated and newly described type strains.</title>
        <authorList>
            <person name="Whitman W.B."/>
            <person name="Woyke T."/>
            <person name="Klenk H.P."/>
            <person name="Zhou Y."/>
            <person name="Lilburn T.G."/>
            <person name="Beck B.J."/>
            <person name="De Vos P."/>
            <person name="Vandamme P."/>
            <person name="Eisen J.A."/>
            <person name="Garrity G."/>
            <person name="Hugenholtz P."/>
            <person name="Kyrpides N.C."/>
        </authorList>
    </citation>
    <scope>NUCLEOTIDE SEQUENCE [LARGE SCALE GENOMIC DNA]</scope>
    <source>
        <strain evidence="1 2">CV53</strain>
    </source>
</reference>
<sequence length="58" mass="6456">MVIKKADIGDKIVSTRGIKGKVEKVNENSVIVEILENLSGNEFTNNKTVVSHKNYQII</sequence>